<evidence type="ECO:0000313" key="2">
    <source>
        <dbReference type="Proteomes" id="UP000095287"/>
    </source>
</evidence>
<accession>A0A1I8AAI6</accession>
<reference evidence="3" key="1">
    <citation type="submission" date="2016-11" db="UniProtKB">
        <authorList>
            <consortium name="WormBaseParasite"/>
        </authorList>
    </citation>
    <scope>IDENTIFICATION</scope>
</reference>
<evidence type="ECO:0000313" key="3">
    <source>
        <dbReference type="WBParaSite" id="L893_g376.t1"/>
    </source>
</evidence>
<feature type="compositionally biased region" description="Basic and acidic residues" evidence="1">
    <location>
        <begin position="31"/>
        <end position="82"/>
    </location>
</feature>
<name>A0A1I8AAI6_9BILA</name>
<dbReference type="Proteomes" id="UP000095287">
    <property type="component" value="Unplaced"/>
</dbReference>
<feature type="region of interest" description="Disordered" evidence="1">
    <location>
        <begin position="24"/>
        <end position="91"/>
    </location>
</feature>
<dbReference type="AlphaFoldDB" id="A0A1I8AAI6"/>
<protein>
    <submittedName>
        <fullName evidence="3">Secreted protein</fullName>
    </submittedName>
</protein>
<evidence type="ECO:0000256" key="1">
    <source>
        <dbReference type="SAM" id="MobiDB-lite"/>
    </source>
</evidence>
<organism evidence="2 3">
    <name type="scientific">Steinernema glaseri</name>
    <dbReference type="NCBI Taxonomy" id="37863"/>
    <lineage>
        <taxon>Eukaryota</taxon>
        <taxon>Metazoa</taxon>
        <taxon>Ecdysozoa</taxon>
        <taxon>Nematoda</taxon>
        <taxon>Chromadorea</taxon>
        <taxon>Rhabditida</taxon>
        <taxon>Tylenchina</taxon>
        <taxon>Panagrolaimomorpha</taxon>
        <taxon>Strongyloidoidea</taxon>
        <taxon>Steinernematidae</taxon>
        <taxon>Steinernema</taxon>
    </lineage>
</organism>
<keyword evidence="2" id="KW-1185">Reference proteome</keyword>
<proteinExistence type="predicted"/>
<dbReference type="WBParaSite" id="L893_g376.t1">
    <property type="protein sequence ID" value="L893_g376.t1"/>
    <property type="gene ID" value="L893_g376"/>
</dbReference>
<sequence length="91" mass="10427">MNSSGLGVLLACCDTRRRSPRSVNFTTRLAADQRRGQADHAIRPSNDRDADRSEVPRLARSSRRTDTKQWEEPRRRTTRARESALQSYSIP</sequence>